<reference evidence="2 3" key="1">
    <citation type="journal article" date="2011" name="Stand. Genomic Sci.">
        <title>Complete genome sequence of Treponema succinifaciens type strain (6091).</title>
        <authorList>
            <person name="Han C."/>
            <person name="Gronow S."/>
            <person name="Teshima H."/>
            <person name="Lapidus A."/>
            <person name="Nolan M."/>
            <person name="Lucas S."/>
            <person name="Hammon N."/>
            <person name="Deshpande S."/>
            <person name="Cheng J.F."/>
            <person name="Zeytun A."/>
            <person name="Tapia R."/>
            <person name="Goodwin L."/>
            <person name="Pitluck S."/>
            <person name="Liolios K."/>
            <person name="Pagani I."/>
            <person name="Ivanova N."/>
            <person name="Mavromatis K."/>
            <person name="Mikhailova N."/>
            <person name="Huntemann M."/>
            <person name="Pati A."/>
            <person name="Chen A."/>
            <person name="Palaniappan K."/>
            <person name="Land M."/>
            <person name="Hauser L."/>
            <person name="Brambilla E.M."/>
            <person name="Rohde M."/>
            <person name="Goker M."/>
            <person name="Woyke T."/>
            <person name="Bristow J."/>
            <person name="Eisen J.A."/>
            <person name="Markowitz V."/>
            <person name="Hugenholtz P."/>
            <person name="Kyrpides N.C."/>
            <person name="Klenk H.P."/>
            <person name="Detter J.C."/>
        </authorList>
    </citation>
    <scope>NUCLEOTIDE SEQUENCE [LARGE SCALE GENOMIC DNA]</scope>
    <source>
        <strain evidence="3">ATCC 33096 / DSM 2489 / 6091</strain>
    </source>
</reference>
<evidence type="ECO:0008006" key="4">
    <source>
        <dbReference type="Google" id="ProtNLM"/>
    </source>
</evidence>
<dbReference type="HOGENOM" id="CLU_939881_0_0_12"/>
<keyword evidence="1" id="KW-0732">Signal</keyword>
<dbReference type="Proteomes" id="UP000006852">
    <property type="component" value="Chromosome"/>
</dbReference>
<dbReference type="GeneID" id="302997854"/>
<dbReference type="RefSeq" id="WP_013700905.1">
    <property type="nucleotide sequence ID" value="NC_015385.1"/>
</dbReference>
<proteinExistence type="predicted"/>
<gene>
    <name evidence="2" type="ordered locus">Tresu_0657</name>
</gene>
<dbReference type="EMBL" id="CP002631">
    <property type="protein sequence ID" value="AEB13598.1"/>
    <property type="molecule type" value="Genomic_DNA"/>
</dbReference>
<organism evidence="2 3">
    <name type="scientific">Treponema succinifaciens (strain ATCC 33096 / DSM 2489 / 6091)</name>
    <dbReference type="NCBI Taxonomy" id="869209"/>
    <lineage>
        <taxon>Bacteria</taxon>
        <taxon>Pseudomonadati</taxon>
        <taxon>Spirochaetota</taxon>
        <taxon>Spirochaetia</taxon>
        <taxon>Spirochaetales</taxon>
        <taxon>Treponemataceae</taxon>
        <taxon>Treponema</taxon>
    </lineage>
</organism>
<dbReference type="KEGG" id="tsu:Tresu_0657"/>
<protein>
    <recommendedName>
        <fullName evidence="4">DUF1566 domain-containing protein</fullName>
    </recommendedName>
</protein>
<accession>F2NUN5</accession>
<dbReference type="eggNOG" id="ENOG5031CQU">
    <property type="taxonomic scope" value="Bacteria"/>
</dbReference>
<dbReference type="AlphaFoldDB" id="F2NUN5"/>
<dbReference type="OrthoDB" id="361748at2"/>
<evidence type="ECO:0000256" key="1">
    <source>
        <dbReference type="SAM" id="SignalP"/>
    </source>
</evidence>
<evidence type="ECO:0000313" key="2">
    <source>
        <dbReference type="EMBL" id="AEB13598.1"/>
    </source>
</evidence>
<sequence length="267" mass="28811">MKAKTIIIGILAAAVLVGTSAAQSYGEKSRPDSVGDIVFDDGSATAWHEGLRLTDEQKMSAVAVIFYVGTECSNNGEKRILGVGLAQKHLLWCTEDASAYSVNIATIQCEESGSKGMSTFSGDKDGSDNLEQMGAYLSENGIENDTAYKSHYPAFYFAKNYAEEVEESNVFGTKFGSGWYLPSSAELFQIWKSRETVNAALASCGGMPFDLEDGCYWSSTQAASLDYFALSLVFSDGGFGMSSKYYGNDCACAIRAFHTVSADKSRF</sequence>
<name>F2NUN5_TRES6</name>
<reference evidence="3" key="2">
    <citation type="submission" date="2011-04" db="EMBL/GenBank/DDBJ databases">
        <title>The complete genome of chromosome of Treponema succinifaciens DSM 2489.</title>
        <authorList>
            <person name="Lucas S."/>
            <person name="Copeland A."/>
            <person name="Lapidus A."/>
            <person name="Bruce D."/>
            <person name="Goodwin L."/>
            <person name="Pitluck S."/>
            <person name="Peters L."/>
            <person name="Kyrpides N."/>
            <person name="Mavromatis K."/>
            <person name="Ivanova N."/>
            <person name="Ovchinnikova G."/>
            <person name="Teshima H."/>
            <person name="Detter J.C."/>
            <person name="Tapia R."/>
            <person name="Han C."/>
            <person name="Land M."/>
            <person name="Hauser L."/>
            <person name="Markowitz V."/>
            <person name="Cheng J.-F."/>
            <person name="Hugenholtz P."/>
            <person name="Woyke T."/>
            <person name="Wu D."/>
            <person name="Gronow S."/>
            <person name="Wellnitz S."/>
            <person name="Brambilla E."/>
            <person name="Klenk H.-P."/>
            <person name="Eisen J.A."/>
        </authorList>
    </citation>
    <scope>NUCLEOTIDE SEQUENCE [LARGE SCALE GENOMIC DNA]</scope>
    <source>
        <strain evidence="3">ATCC 33096 / DSM 2489 / 6091</strain>
    </source>
</reference>
<keyword evidence="3" id="KW-1185">Reference proteome</keyword>
<evidence type="ECO:0000313" key="3">
    <source>
        <dbReference type="Proteomes" id="UP000006852"/>
    </source>
</evidence>
<dbReference type="STRING" id="869209.Tresu_0657"/>
<feature type="signal peptide" evidence="1">
    <location>
        <begin position="1"/>
        <end position="24"/>
    </location>
</feature>
<feature type="chain" id="PRO_5003284105" description="DUF1566 domain-containing protein" evidence="1">
    <location>
        <begin position="25"/>
        <end position="267"/>
    </location>
</feature>